<gene>
    <name evidence="3" type="ORF">M9Y10_011878</name>
</gene>
<keyword evidence="1" id="KW-1133">Transmembrane helix</keyword>
<dbReference type="SUPFAM" id="SSF52058">
    <property type="entry name" value="L domain-like"/>
    <property type="match status" value="2"/>
</dbReference>
<dbReference type="PANTHER" id="PTHR45661">
    <property type="entry name" value="SURFACE ANTIGEN"/>
    <property type="match status" value="1"/>
</dbReference>
<organism evidence="3 4">
    <name type="scientific">Tritrichomonas musculus</name>
    <dbReference type="NCBI Taxonomy" id="1915356"/>
    <lineage>
        <taxon>Eukaryota</taxon>
        <taxon>Metamonada</taxon>
        <taxon>Parabasalia</taxon>
        <taxon>Tritrichomonadida</taxon>
        <taxon>Tritrichomonadidae</taxon>
        <taxon>Tritrichomonas</taxon>
    </lineage>
</organism>
<dbReference type="Gene3D" id="3.80.10.10">
    <property type="entry name" value="Ribonuclease Inhibitor"/>
    <property type="match status" value="9"/>
</dbReference>
<dbReference type="InterPro" id="IPR026906">
    <property type="entry name" value="LRR_5"/>
</dbReference>
<keyword evidence="2" id="KW-0732">Signal</keyword>
<sequence length="1788" mass="197718">MHFFKISIQFSQLTLLHFLKMLLSLLFLSKYAAAADPDDYKYELKHVFNPHCDEYDDKSGTITITDWKGNGNLYLRECKNLEKVIYKNEDIPAYAFYASSLSSIKIDEDTKTIGAGAFAYCERLTSVTFDDPDGFSSINEGAFYHSGLTNIDSRFPDITTIASYTFAGCPLTDYQIDFTDKKLKEVQSFAFYESNLSSIIFSDSMTSIGQSAFENCQKLVIGGQAPIIKANEIESNAFRNCPLVSKIIVSSTSIGESAFHCDPEKPTDINEIRQMTTGTAPDLTTLSLTIGPYAFCGRNVKLLGLQPFSDLTIEEFAFAKCTFSKTGNKKGYGIQIDNDVDSNNRPIPIVIGQHAFYTADFGTETFNLVIGESKATTGSLIGYHAFESSKGLIKLTFVEENGGPIDIEDYAFYRSGVTNSDPEDESQFLRFPTRVSKIGEKSFAECQSIAGAVYIKDKNIGAYAFYNCTNIKKIIIHNCETIEKGAFEICFNSNFGIENLTITCDRDINYQVDSITTEIQERAFYGSGLQCKLVLHSFISSIGEYAFAYNTKLGNEEIIINADSISPYAFSNCGVLSQPITIHSGNVPFHCFDENEIYDITIGGKIDGSDSCEIETEAFYDIIFRGFVKIEGTAGISYNAFQLCSFAKNITINGTIGDYAFDNCSCSALDVTLSIGAVGTNDNGYNRGVGKYAFLRFGKTNQFHLKFTEFSQNEYRIGRYAFFEANITGDVEIPWYFSEIEDYAFTNCTTISSVSIDNSNILKEAFAGCVALRTLQLRSHKTENDGGISGMKTIGVRAFYSLGITSDLIIPSTVTEISAEAFANCGNIRKLVIESGSNLQKIGEQAFENCRAMVSEINVTETLESIEARAFSNCAALRKITFNENAQLQKIGDYAFANCSSLNGVLDFPKTCKYIGQYAFHNCNSFNHHLTIKTICDIGDCAFYGCTKIKRAELDFDTDGNTDYFRIGDYAFTGIPCYNNHNVDSTKYGDEEEDDILDFPFYIYCIGQSAFERCTGLKRVRFHIGYNYQNEGILRTEIGIFNRSFYGSSVSSVSFMIYNNYRNYYPVRYNAFSNCQNLIKGIYIEGGTFEGYTFESCNNLIGGITISGGSFGDCTFANCQRLSGAEIIMISDGRFGQSTFANCANLRGGVAISGGTFGDYTFANCSSLRGGLSIGGDMSNYAFINCVSLGPDINNVTLYLSGSLGRHCFDGCTSFGGILDLKGSASIGESAFEDFNMPFTLRAMYSSSASVGRRAFYHCSLVGDLDISGIEEIGNEAFANCPNQLRSLTLYPLTSCGINVFANTVFANESSGGIVMLTAYLGSKFNQYTFRDVKGLNRLTLLGSGDVAYKSFYGMSSLEGELNIPSRAGTIEGYAFSGCGFHNIKFGTSVTLKEGAFENCKRLNGTINLENILEFPKRIFYGCSNLQSITFDYGFSTALPVFERSAFEDCSSLNFYFEMPQTKPSRPPPPPSSTAYTFNKYVFSGCSKLDGINGLLYIPKYVDKVDDYAFRDCAFTRLEFEERDSDSLIIGTGAFQGCSKLTYDLILPEIQDIYQNDKIPDRAFSGCSGLQSIEYKDSIDTIGKYAFNGCSGVHGPLEIKPSVKRIEEYAFAGCTGFSGHLTINVDPSKGQTIIGSHAFDGCSGFKKGSLTFFIESDEEAQKVYPNNIQNQNQFPYFRYKYFLRIGAKAFDDTKFSNIYYNGRFQPDCDYDIGFSHTKGIHTSSNYLNKTFCNYPLHNSKLSGGAIAGITIAVIVVVAIIVILIIYFILRGKKNKDKSEDEVEMNADP</sequence>
<feature type="signal peptide" evidence="2">
    <location>
        <begin position="1"/>
        <end position="34"/>
    </location>
</feature>
<dbReference type="PANTHER" id="PTHR45661:SF3">
    <property type="entry name" value="IG-LIKE DOMAIN-CONTAINING PROTEIN"/>
    <property type="match status" value="1"/>
</dbReference>
<feature type="transmembrane region" description="Helical" evidence="1">
    <location>
        <begin position="1745"/>
        <end position="1769"/>
    </location>
</feature>
<evidence type="ECO:0000256" key="2">
    <source>
        <dbReference type="SAM" id="SignalP"/>
    </source>
</evidence>
<keyword evidence="1" id="KW-0472">Membrane</keyword>
<dbReference type="InterPro" id="IPR032675">
    <property type="entry name" value="LRR_dom_sf"/>
</dbReference>
<accession>A0ABR2IB50</accession>
<name>A0ABR2IB50_9EUKA</name>
<reference evidence="3 4" key="1">
    <citation type="submission" date="2024-04" db="EMBL/GenBank/DDBJ databases">
        <title>Tritrichomonas musculus Genome.</title>
        <authorList>
            <person name="Alves-Ferreira E."/>
            <person name="Grigg M."/>
            <person name="Lorenzi H."/>
            <person name="Galac M."/>
        </authorList>
    </citation>
    <scope>NUCLEOTIDE SEQUENCE [LARGE SCALE GENOMIC DNA]</scope>
    <source>
        <strain evidence="3 4">EAF2021</strain>
    </source>
</reference>
<feature type="chain" id="PRO_5045797982" description="Surface antigen BspA-like" evidence="2">
    <location>
        <begin position="35"/>
        <end position="1788"/>
    </location>
</feature>
<evidence type="ECO:0008006" key="5">
    <source>
        <dbReference type="Google" id="ProtNLM"/>
    </source>
</evidence>
<evidence type="ECO:0000256" key="1">
    <source>
        <dbReference type="SAM" id="Phobius"/>
    </source>
</evidence>
<dbReference type="Pfam" id="PF13306">
    <property type="entry name" value="LRR_5"/>
    <property type="match status" value="11"/>
</dbReference>
<evidence type="ECO:0000313" key="3">
    <source>
        <dbReference type="EMBL" id="KAK8860213.1"/>
    </source>
</evidence>
<dbReference type="EMBL" id="JAPFFF010000018">
    <property type="protein sequence ID" value="KAK8860213.1"/>
    <property type="molecule type" value="Genomic_DNA"/>
</dbReference>
<dbReference type="InterPro" id="IPR053139">
    <property type="entry name" value="Surface_bspA-like"/>
</dbReference>
<proteinExistence type="predicted"/>
<comment type="caution">
    <text evidence="3">The sequence shown here is derived from an EMBL/GenBank/DDBJ whole genome shotgun (WGS) entry which is preliminary data.</text>
</comment>
<protein>
    <recommendedName>
        <fullName evidence="5">Surface antigen BspA-like</fullName>
    </recommendedName>
</protein>
<keyword evidence="4" id="KW-1185">Reference proteome</keyword>
<dbReference type="Proteomes" id="UP001470230">
    <property type="component" value="Unassembled WGS sequence"/>
</dbReference>
<evidence type="ECO:0000313" key="4">
    <source>
        <dbReference type="Proteomes" id="UP001470230"/>
    </source>
</evidence>
<keyword evidence="1" id="KW-0812">Transmembrane</keyword>